<comment type="caution">
    <text evidence="3">The sequence shown here is derived from an EMBL/GenBank/DDBJ whole genome shotgun (WGS) entry which is preliminary data.</text>
</comment>
<feature type="domain" description="DUF5777" evidence="2">
    <location>
        <begin position="63"/>
        <end position="323"/>
    </location>
</feature>
<sequence length="325" mass="36798">MKAYTNTYCSIYKVALLVLLCFTGLVKNGYGQDSTATTQDTTAHEAEEQTPTPKKSKPVKETFASIWILDNQTVVVPVKGTMELDFMHRFGTIENGYQDFFGLFAGTNIRLAGNYVPIDKLMVGLSFTEYNLTWEGYAKYALLQQTQDNKIPVSVTYYGDVSIDTKADPTGTLYPHFSDRMMFFNQLIFARKISDRFSIQVAPSITHVNTVQGFYPGDTTADGKSVLEKEMHHDHFAIAFSGKIKLSNTLNLLLNYDQPITKHMTNNPNPNLSAGLEIVTSAHAFQVLIGNYRYITPSRNNYYNNNNYQDGQWLIGFNITRLWNF</sequence>
<feature type="region of interest" description="Disordered" evidence="1">
    <location>
        <begin position="36"/>
        <end position="57"/>
    </location>
</feature>
<reference evidence="3 4" key="1">
    <citation type="submission" date="2023-07" db="EMBL/GenBank/DDBJ databases">
        <authorList>
            <person name="Lian W.-H."/>
        </authorList>
    </citation>
    <scope>NUCLEOTIDE SEQUENCE [LARGE SCALE GENOMIC DNA]</scope>
    <source>
        <strain evidence="3 4">SYSU DXS3180</strain>
    </source>
</reference>
<protein>
    <submittedName>
        <fullName evidence="3">DUF5777 family beta-barrel protein</fullName>
    </submittedName>
</protein>
<dbReference type="InterPro" id="IPR045916">
    <property type="entry name" value="DUF5777"/>
</dbReference>
<evidence type="ECO:0000313" key="3">
    <source>
        <dbReference type="EMBL" id="MEX6688498.1"/>
    </source>
</evidence>
<evidence type="ECO:0000313" key="4">
    <source>
        <dbReference type="Proteomes" id="UP001560573"/>
    </source>
</evidence>
<dbReference type="Pfam" id="PF19089">
    <property type="entry name" value="DUF5777"/>
    <property type="match status" value="1"/>
</dbReference>
<keyword evidence="4" id="KW-1185">Reference proteome</keyword>
<organism evidence="3 4">
    <name type="scientific">Danxiaibacter flavus</name>
    <dbReference type="NCBI Taxonomy" id="3049108"/>
    <lineage>
        <taxon>Bacteria</taxon>
        <taxon>Pseudomonadati</taxon>
        <taxon>Bacteroidota</taxon>
        <taxon>Chitinophagia</taxon>
        <taxon>Chitinophagales</taxon>
        <taxon>Chitinophagaceae</taxon>
        <taxon>Danxiaibacter</taxon>
    </lineage>
</organism>
<gene>
    <name evidence="3" type="ORF">QTN47_13375</name>
</gene>
<accession>A0ABV3ZFA4</accession>
<evidence type="ECO:0000259" key="2">
    <source>
        <dbReference type="Pfam" id="PF19089"/>
    </source>
</evidence>
<name>A0ABV3ZFA4_9BACT</name>
<evidence type="ECO:0000256" key="1">
    <source>
        <dbReference type="SAM" id="MobiDB-lite"/>
    </source>
</evidence>
<dbReference type="Proteomes" id="UP001560573">
    <property type="component" value="Unassembled WGS sequence"/>
</dbReference>
<dbReference type="RefSeq" id="WP_369329907.1">
    <property type="nucleotide sequence ID" value="NZ_JAULBC010000004.1"/>
</dbReference>
<proteinExistence type="predicted"/>
<dbReference type="EMBL" id="JAULBC010000004">
    <property type="protein sequence ID" value="MEX6688498.1"/>
    <property type="molecule type" value="Genomic_DNA"/>
</dbReference>